<feature type="region of interest" description="Disordered" evidence="1">
    <location>
        <begin position="134"/>
        <end position="158"/>
    </location>
</feature>
<feature type="region of interest" description="Disordered" evidence="1">
    <location>
        <begin position="98"/>
        <end position="117"/>
    </location>
</feature>
<evidence type="ECO:0000256" key="1">
    <source>
        <dbReference type="SAM" id="MobiDB-lite"/>
    </source>
</evidence>
<feature type="compositionally biased region" description="Low complexity" evidence="1">
    <location>
        <begin position="296"/>
        <end position="311"/>
    </location>
</feature>
<evidence type="ECO:0000313" key="3">
    <source>
        <dbReference type="Proteomes" id="UP001140562"/>
    </source>
</evidence>
<keyword evidence="3" id="KW-1185">Reference proteome</keyword>
<gene>
    <name evidence="2" type="ORF">N0V87_005045</name>
</gene>
<reference evidence="2" key="1">
    <citation type="submission" date="2022-10" db="EMBL/GenBank/DDBJ databases">
        <title>Tapping the CABI collections for fungal endophytes: first genome assemblies for Collariella, Neodidymelliopsis, Ascochyta clinopodiicola, Didymella pomorum, Didymosphaeria variabile, Neocosmospora piperis and Neocucurbitaria cava.</title>
        <authorList>
            <person name="Hill R."/>
        </authorList>
    </citation>
    <scope>NUCLEOTIDE SEQUENCE</scope>
    <source>
        <strain evidence="2">IMI 360193</strain>
    </source>
</reference>
<evidence type="ECO:0000313" key="2">
    <source>
        <dbReference type="EMBL" id="KAJ4337025.1"/>
    </source>
</evidence>
<feature type="compositionally biased region" description="Polar residues" evidence="1">
    <location>
        <begin position="16"/>
        <end position="30"/>
    </location>
</feature>
<comment type="caution">
    <text evidence="2">The sequence shown here is derived from an EMBL/GenBank/DDBJ whole genome shotgun (WGS) entry which is preliminary data.</text>
</comment>
<feature type="region of interest" description="Disordered" evidence="1">
    <location>
        <begin position="224"/>
        <end position="270"/>
    </location>
</feature>
<dbReference type="Proteomes" id="UP001140562">
    <property type="component" value="Unassembled WGS sequence"/>
</dbReference>
<organism evidence="2 3">
    <name type="scientific">Didymella glomerata</name>
    <dbReference type="NCBI Taxonomy" id="749621"/>
    <lineage>
        <taxon>Eukaryota</taxon>
        <taxon>Fungi</taxon>
        <taxon>Dikarya</taxon>
        <taxon>Ascomycota</taxon>
        <taxon>Pezizomycotina</taxon>
        <taxon>Dothideomycetes</taxon>
        <taxon>Pleosporomycetidae</taxon>
        <taxon>Pleosporales</taxon>
        <taxon>Pleosporineae</taxon>
        <taxon>Didymellaceae</taxon>
        <taxon>Didymella</taxon>
    </lineage>
</organism>
<feature type="region of interest" description="Disordered" evidence="1">
    <location>
        <begin position="1"/>
        <end position="36"/>
    </location>
</feature>
<accession>A0A9W8WZV0</accession>
<dbReference type="EMBL" id="JAPEUV010000043">
    <property type="protein sequence ID" value="KAJ4337025.1"/>
    <property type="molecule type" value="Genomic_DNA"/>
</dbReference>
<proteinExistence type="predicted"/>
<name>A0A9W8WZV0_9PLEO</name>
<protein>
    <submittedName>
        <fullName evidence="2">Uncharacterized protein</fullName>
    </submittedName>
</protein>
<dbReference type="OrthoDB" id="3797037at2759"/>
<feature type="region of interest" description="Disordered" evidence="1">
    <location>
        <begin position="296"/>
        <end position="328"/>
    </location>
</feature>
<dbReference type="AlphaFoldDB" id="A0A9W8WZV0"/>
<sequence>MSPHNEPTPAFYLPSRSKSYSHRVSNNPSGSVPGGIHERTTLSLILDRRPAADAKDGALSPEVRLRGGAGQHWAGKFEWLNTNKGLKKTTLGKNEVEQGPSRVTHKGKEIGLPQPAPAINLLPPVSKFAREPEVHAASSTARSPFASRNDADDSLASEMDEYPGTTYLQEPLQPLPQALLPTQSRPTTTNPFAGVYGNPYAIRTGPPSLSVDYELAGSLVDRPSALDGLQTGYSSRLGVSRRNSPWPDRKWGALSPLPPGEEGNETDDESFNTEQILASLRPERLSLYHIATPVRSSAGSATSRDAAAATTEWPSQAVPASTRGLSDHGAVAAPDACSIRTRDWDLRSCNTTELGIDNRRRQQEERTRRSVQHTLLQEQQLQFGVHDDEAPACGLPQEDAINPESWFYAEMIEIVNDYHEQLQRVVQRAYEAGQISEEQWVREKWTNRMALDRKLRVAEDMSGYKILTNEHDIKQTIQQPTGYAIYSSLLKIRDPETWQRVFEPTTTYSHLGTIMISPLNGRTTFATRGRGYDQGAFVTNLAPSITSKKSEKMIAGYGAGKLERAKKATDDGTEVTAWPEADC</sequence>